<evidence type="ECO:0000259" key="3">
    <source>
        <dbReference type="PROSITE" id="PS50930"/>
    </source>
</evidence>
<dbReference type="PANTHER" id="PTHR37299">
    <property type="entry name" value="TRANSCRIPTIONAL REGULATOR-RELATED"/>
    <property type="match status" value="1"/>
</dbReference>
<dbReference type="PROSITE" id="PS50110">
    <property type="entry name" value="RESPONSE_REGULATORY"/>
    <property type="match status" value="1"/>
</dbReference>
<gene>
    <name evidence="4" type="ORF">GO493_14880</name>
</gene>
<accession>A0A7K1U5B6</accession>
<dbReference type="Proteomes" id="UP000461730">
    <property type="component" value="Unassembled WGS sequence"/>
</dbReference>
<feature type="domain" description="HTH LytTR-type" evidence="3">
    <location>
        <begin position="146"/>
        <end position="252"/>
    </location>
</feature>
<protein>
    <submittedName>
        <fullName evidence="4">Response regulator</fullName>
    </submittedName>
</protein>
<keyword evidence="1" id="KW-0597">Phosphoprotein</keyword>
<dbReference type="Pfam" id="PF04397">
    <property type="entry name" value="LytTR"/>
    <property type="match status" value="1"/>
</dbReference>
<dbReference type="InterPro" id="IPR007492">
    <property type="entry name" value="LytTR_DNA-bd_dom"/>
</dbReference>
<dbReference type="SUPFAM" id="SSF52172">
    <property type="entry name" value="CheY-like"/>
    <property type="match status" value="1"/>
</dbReference>
<dbReference type="GO" id="GO:0003677">
    <property type="term" value="F:DNA binding"/>
    <property type="evidence" value="ECO:0007669"/>
    <property type="project" value="InterPro"/>
</dbReference>
<feature type="domain" description="Response regulatory" evidence="2">
    <location>
        <begin position="2"/>
        <end position="115"/>
    </location>
</feature>
<name>A0A7K1U5B6_9BACT</name>
<dbReference type="InterPro" id="IPR011006">
    <property type="entry name" value="CheY-like_superfamily"/>
</dbReference>
<dbReference type="PANTHER" id="PTHR37299:SF1">
    <property type="entry name" value="STAGE 0 SPORULATION PROTEIN A HOMOLOG"/>
    <property type="match status" value="1"/>
</dbReference>
<feature type="modified residue" description="4-aspartylphosphate" evidence="1">
    <location>
        <position position="55"/>
    </location>
</feature>
<dbReference type="Gene3D" id="2.40.50.1020">
    <property type="entry name" value="LytTr DNA-binding domain"/>
    <property type="match status" value="1"/>
</dbReference>
<comment type="caution">
    <text evidence="4">The sequence shown here is derived from an EMBL/GenBank/DDBJ whole genome shotgun (WGS) entry which is preliminary data.</text>
</comment>
<evidence type="ECO:0000313" key="5">
    <source>
        <dbReference type="Proteomes" id="UP000461730"/>
    </source>
</evidence>
<dbReference type="Pfam" id="PF00072">
    <property type="entry name" value="Response_reg"/>
    <property type="match status" value="1"/>
</dbReference>
<dbReference type="Gene3D" id="3.40.50.2300">
    <property type="match status" value="1"/>
</dbReference>
<evidence type="ECO:0000313" key="4">
    <source>
        <dbReference type="EMBL" id="MVT09551.1"/>
    </source>
</evidence>
<reference evidence="4 5" key="1">
    <citation type="submission" date="2019-12" db="EMBL/GenBank/DDBJ databases">
        <title>Chitinophaga sp. strain ysch24 (GDMCC 1.1355), whole genome shotgun sequence.</title>
        <authorList>
            <person name="Zhang X."/>
        </authorList>
    </citation>
    <scope>NUCLEOTIDE SEQUENCE [LARGE SCALE GENOMIC DNA]</scope>
    <source>
        <strain evidence="5">ysch24</strain>
    </source>
</reference>
<evidence type="ECO:0000259" key="2">
    <source>
        <dbReference type="PROSITE" id="PS50110"/>
    </source>
</evidence>
<dbReference type="SMART" id="SM00448">
    <property type="entry name" value="REC"/>
    <property type="match status" value="1"/>
</dbReference>
<dbReference type="AlphaFoldDB" id="A0A7K1U5B6"/>
<dbReference type="InterPro" id="IPR001789">
    <property type="entry name" value="Sig_transdc_resp-reg_receiver"/>
</dbReference>
<dbReference type="PROSITE" id="PS50930">
    <property type="entry name" value="HTH_LYTTR"/>
    <property type="match status" value="1"/>
</dbReference>
<keyword evidence="5" id="KW-1185">Reference proteome</keyword>
<dbReference type="InterPro" id="IPR046947">
    <property type="entry name" value="LytR-like"/>
</dbReference>
<dbReference type="SMART" id="SM00850">
    <property type="entry name" value="LytTR"/>
    <property type="match status" value="1"/>
</dbReference>
<dbReference type="EMBL" id="WRXN01000006">
    <property type="protein sequence ID" value="MVT09551.1"/>
    <property type="molecule type" value="Genomic_DNA"/>
</dbReference>
<dbReference type="GO" id="GO:0000156">
    <property type="term" value="F:phosphorelay response regulator activity"/>
    <property type="evidence" value="ECO:0007669"/>
    <property type="project" value="InterPro"/>
</dbReference>
<evidence type="ECO:0000256" key="1">
    <source>
        <dbReference type="PROSITE-ProRule" id="PRU00169"/>
    </source>
</evidence>
<organism evidence="4 5">
    <name type="scientific">Chitinophaga tropicalis</name>
    <dbReference type="NCBI Taxonomy" id="2683588"/>
    <lineage>
        <taxon>Bacteria</taxon>
        <taxon>Pseudomonadati</taxon>
        <taxon>Bacteroidota</taxon>
        <taxon>Chitinophagia</taxon>
        <taxon>Chitinophagales</taxon>
        <taxon>Chitinophagaceae</taxon>
        <taxon>Chitinophaga</taxon>
    </lineage>
</organism>
<dbReference type="RefSeq" id="WP_157306999.1">
    <property type="nucleotide sequence ID" value="NZ_WRXN01000006.1"/>
</dbReference>
<proteinExistence type="predicted"/>
<sequence>MKIVIIEDEKVTARDLAQTITQLYPEAEIEAILGTVKESVSYFRETTNADLIFSDIQLGDGLSFEIFSRVEITVPVIFCTAFDEYALNAFKANGIDYILKPFTSATVNTAVKKYLSFREKFADNRPKYEFLEEIFVSKKSLDPGSILVFYKDRILPVAISQIAFFYLNKGLVQLTTFDLKSYTVNKNMEELSKITGPLFFRTNRQFLVNRKAVQDASSYLSRKLSVNLTVPTKETVTISKEKVSQFLEWLTQTGS</sequence>